<evidence type="ECO:0008006" key="3">
    <source>
        <dbReference type="Google" id="ProtNLM"/>
    </source>
</evidence>
<protein>
    <recommendedName>
        <fullName evidence="3">Ankyrin repeat protein</fullName>
    </recommendedName>
</protein>
<dbReference type="EMBL" id="ABDG02000027">
    <property type="protein sequence ID" value="EHK41165.1"/>
    <property type="molecule type" value="Genomic_DNA"/>
</dbReference>
<dbReference type="eggNOG" id="ENOG502SQKF">
    <property type="taxonomic scope" value="Eukaryota"/>
</dbReference>
<proteinExistence type="predicted"/>
<organism evidence="1 2">
    <name type="scientific">Hypocrea atroviridis (strain ATCC 20476 / IMI 206040)</name>
    <name type="common">Trichoderma atroviride</name>
    <dbReference type="NCBI Taxonomy" id="452589"/>
    <lineage>
        <taxon>Eukaryota</taxon>
        <taxon>Fungi</taxon>
        <taxon>Dikarya</taxon>
        <taxon>Ascomycota</taxon>
        <taxon>Pezizomycotina</taxon>
        <taxon>Sordariomycetes</taxon>
        <taxon>Hypocreomycetidae</taxon>
        <taxon>Hypocreales</taxon>
        <taxon>Hypocreaceae</taxon>
        <taxon>Trichoderma</taxon>
    </lineage>
</organism>
<dbReference type="Gene3D" id="1.25.40.20">
    <property type="entry name" value="Ankyrin repeat-containing domain"/>
    <property type="match status" value="1"/>
</dbReference>
<dbReference type="OMA" id="ERMEDYE"/>
<evidence type="ECO:0000313" key="2">
    <source>
        <dbReference type="Proteomes" id="UP000005426"/>
    </source>
</evidence>
<dbReference type="STRING" id="452589.G9P4G5"/>
<dbReference type="InterPro" id="IPR036770">
    <property type="entry name" value="Ankyrin_rpt-contain_sf"/>
</dbReference>
<dbReference type="InterPro" id="IPR051616">
    <property type="entry name" value="Cul2-RING_E3_ligase_SR"/>
</dbReference>
<dbReference type="SUPFAM" id="SSF48403">
    <property type="entry name" value="Ankyrin repeat"/>
    <property type="match status" value="1"/>
</dbReference>
<comment type="caution">
    <text evidence="1">The sequence shown here is derived from an EMBL/GenBank/DDBJ whole genome shotgun (WGS) entry which is preliminary data.</text>
</comment>
<dbReference type="OrthoDB" id="426293at2759"/>
<dbReference type="HOGENOM" id="CLU_078314_0_0_1"/>
<sequence>MAQALSLAARGETRDTVQDVLQACLRSSLRRKAVKVQAYLLDNGADVSDVYSGSLFNDEDALAKPSLEAIEMLIAHGWDIDSRPSRIAWPLLWSVVRYHDLVEWCLDHGASVYLPGDTPPRDARGVGQVPRITLLEAAAKSGSVPTFKLLREKGAPFHVGVLHFAVEHATYLAPPYNGSADPSTSNVWFNERMDMVRYLVDEVGIDVKTEWWWPGLIGATPLDRVAYHSGDSKDVRELVWFLLDRGADLNHASFCQDDHFGDISYLSPLEMAQTRPRKRFLEAVQEWQERQEKPASHGSGVAVGVGK</sequence>
<dbReference type="PANTHER" id="PTHR46224">
    <property type="entry name" value="ANKYRIN REPEAT FAMILY PROTEIN"/>
    <property type="match status" value="1"/>
</dbReference>
<dbReference type="PANTHER" id="PTHR46224:SF6">
    <property type="entry name" value="ANKYRIN REPEAT FAMILY PROTEIN"/>
    <property type="match status" value="1"/>
</dbReference>
<dbReference type="Proteomes" id="UP000005426">
    <property type="component" value="Unassembled WGS sequence"/>
</dbReference>
<accession>G9P4G5</accession>
<keyword evidence="2" id="KW-1185">Reference proteome</keyword>
<dbReference type="GeneID" id="25779786"/>
<evidence type="ECO:0000313" key="1">
    <source>
        <dbReference type="EMBL" id="EHK41165.1"/>
    </source>
</evidence>
<name>G9P4G5_HYPAI</name>
<gene>
    <name evidence="1" type="ORF">TRIATDRAFT_286704</name>
</gene>
<dbReference type="KEGG" id="tatv:25779786"/>
<reference evidence="1 2" key="1">
    <citation type="journal article" date="2011" name="Genome Biol.">
        <title>Comparative genome sequence analysis underscores mycoparasitism as the ancestral life style of Trichoderma.</title>
        <authorList>
            <person name="Kubicek C.P."/>
            <person name="Herrera-Estrella A."/>
            <person name="Seidl-Seiboth V."/>
            <person name="Martinez D.A."/>
            <person name="Druzhinina I.S."/>
            <person name="Thon M."/>
            <person name="Zeilinger S."/>
            <person name="Casas-Flores S."/>
            <person name="Horwitz B.A."/>
            <person name="Mukherjee P.K."/>
            <person name="Mukherjee M."/>
            <person name="Kredics L."/>
            <person name="Alcaraz L.D."/>
            <person name="Aerts A."/>
            <person name="Antal Z."/>
            <person name="Atanasova L."/>
            <person name="Cervantes-Badillo M.G."/>
            <person name="Challacombe J."/>
            <person name="Chertkov O."/>
            <person name="McCluskey K."/>
            <person name="Coulpier F."/>
            <person name="Deshpande N."/>
            <person name="von Doehren H."/>
            <person name="Ebbole D.J."/>
            <person name="Esquivel-Naranjo E.U."/>
            <person name="Fekete E."/>
            <person name="Flipphi M."/>
            <person name="Glaser F."/>
            <person name="Gomez-Rodriguez E.Y."/>
            <person name="Gruber S."/>
            <person name="Han C."/>
            <person name="Henrissat B."/>
            <person name="Hermosa R."/>
            <person name="Hernandez-Onate M."/>
            <person name="Karaffa L."/>
            <person name="Kosti I."/>
            <person name="Le Crom S."/>
            <person name="Lindquist E."/>
            <person name="Lucas S."/>
            <person name="Luebeck M."/>
            <person name="Luebeck P.S."/>
            <person name="Margeot A."/>
            <person name="Metz B."/>
            <person name="Misra M."/>
            <person name="Nevalainen H."/>
            <person name="Omann M."/>
            <person name="Packer N."/>
            <person name="Perrone G."/>
            <person name="Uresti-Rivera E.E."/>
            <person name="Salamov A."/>
            <person name="Schmoll M."/>
            <person name="Seiboth B."/>
            <person name="Shapiro H."/>
            <person name="Sukno S."/>
            <person name="Tamayo-Ramos J.A."/>
            <person name="Tisch D."/>
            <person name="Wiest A."/>
            <person name="Wilkinson H.H."/>
            <person name="Zhang M."/>
            <person name="Coutinho P.M."/>
            <person name="Kenerley C.M."/>
            <person name="Monte E."/>
            <person name="Baker S.E."/>
            <person name="Grigoriev I.V."/>
        </authorList>
    </citation>
    <scope>NUCLEOTIDE SEQUENCE [LARGE SCALE GENOMIC DNA]</scope>
    <source>
        <strain evidence="2">ATCC 20476 / IMI 206040</strain>
    </source>
</reference>
<dbReference type="AlphaFoldDB" id="G9P4G5"/>